<evidence type="ECO:0000256" key="1">
    <source>
        <dbReference type="ARBA" id="ARBA00022614"/>
    </source>
</evidence>
<evidence type="ECO:0000313" key="4">
    <source>
        <dbReference type="Proteomes" id="UP001151478"/>
    </source>
</evidence>
<accession>A0ABT5S6L4</accession>
<dbReference type="InterPro" id="IPR052574">
    <property type="entry name" value="CDIRP"/>
</dbReference>
<evidence type="ECO:0008006" key="5">
    <source>
        <dbReference type="Google" id="ProtNLM"/>
    </source>
</evidence>
<proteinExistence type="predicted"/>
<keyword evidence="4" id="KW-1185">Reference proteome</keyword>
<dbReference type="InterPro" id="IPR032675">
    <property type="entry name" value="LRR_dom_sf"/>
</dbReference>
<evidence type="ECO:0000256" key="2">
    <source>
        <dbReference type="ARBA" id="ARBA00022737"/>
    </source>
</evidence>
<dbReference type="SUPFAM" id="SSF52058">
    <property type="entry name" value="L domain-like"/>
    <property type="match status" value="1"/>
</dbReference>
<organism evidence="3 4">
    <name type="scientific">Polaribacter ponticola</name>
    <dbReference type="NCBI Taxonomy" id="2978475"/>
    <lineage>
        <taxon>Bacteria</taxon>
        <taxon>Pseudomonadati</taxon>
        <taxon>Bacteroidota</taxon>
        <taxon>Flavobacteriia</taxon>
        <taxon>Flavobacteriales</taxon>
        <taxon>Flavobacteriaceae</taxon>
    </lineage>
</organism>
<dbReference type="EMBL" id="JAOSLC020000002">
    <property type="protein sequence ID" value="MDD7913728.1"/>
    <property type="molecule type" value="Genomic_DNA"/>
</dbReference>
<dbReference type="PANTHER" id="PTHR47566">
    <property type="match status" value="1"/>
</dbReference>
<gene>
    <name evidence="3" type="ORF">N5A56_004560</name>
</gene>
<dbReference type="PANTHER" id="PTHR47566:SF1">
    <property type="entry name" value="PROTEIN NUD1"/>
    <property type="match status" value="1"/>
</dbReference>
<protein>
    <recommendedName>
        <fullName evidence="5">Leucine-rich repeat domain-containing protein</fullName>
    </recommendedName>
</protein>
<comment type="caution">
    <text evidence="3">The sequence shown here is derived from an EMBL/GenBank/DDBJ whole genome shotgun (WGS) entry which is preliminary data.</text>
</comment>
<name>A0ABT5S6L4_9FLAO</name>
<reference evidence="3" key="1">
    <citation type="submission" date="2023-02" db="EMBL/GenBank/DDBJ databases">
        <title>Polaribacter ponticola sp. nov., isolated from seawater.</title>
        <authorList>
            <person name="Baek J.H."/>
            <person name="Kim J.M."/>
            <person name="Choi D.G."/>
            <person name="Jeon C.O."/>
        </authorList>
    </citation>
    <scope>NUCLEOTIDE SEQUENCE</scope>
    <source>
        <strain evidence="3">MSW5</strain>
    </source>
</reference>
<dbReference type="Gene3D" id="3.80.10.10">
    <property type="entry name" value="Ribonuclease Inhibitor"/>
    <property type="match status" value="1"/>
</dbReference>
<dbReference type="RefSeq" id="WP_265726181.1">
    <property type="nucleotide sequence ID" value="NZ_JAOSLC020000002.1"/>
</dbReference>
<evidence type="ECO:0000313" key="3">
    <source>
        <dbReference type="EMBL" id="MDD7913728.1"/>
    </source>
</evidence>
<sequence>MKKRFIYFAFIIIGLSITSCTKDKVDEIPTIDYVLIPDNKFEKILIETGIDSDNTLNGKVLNSDVEFVEKLELNSSQIDNLTGIEAFINLKRLHAAGNNIESIDLSGNTLLDTLDLAGNALETIDVSLNTKLVYANVYANLLTSTSGFSNATNLDYLSLSFNYLTEFTIENPSLKSLLIDNNDITSFDASLATNLEGLLITSNKLETLDLSNNLKLKTLQIADNKLTDLSLEYNNNLTYLSCSSNFLTSLNIDNLINLNFLYAQNNPDLTCIKISNTQNIPTISLSDYQEVNANCN</sequence>
<keyword evidence="2" id="KW-0677">Repeat</keyword>
<dbReference type="PROSITE" id="PS51257">
    <property type="entry name" value="PROKAR_LIPOPROTEIN"/>
    <property type="match status" value="1"/>
</dbReference>
<dbReference type="Proteomes" id="UP001151478">
    <property type="component" value="Unassembled WGS sequence"/>
</dbReference>
<keyword evidence="1" id="KW-0433">Leucine-rich repeat</keyword>